<dbReference type="Proteomes" id="UP001060170">
    <property type="component" value="Chromosome 2"/>
</dbReference>
<proteinExistence type="predicted"/>
<name>A0ACC0EW50_9BASI</name>
<gene>
    <name evidence="1" type="ORF">MJO28_002379</name>
</gene>
<evidence type="ECO:0000313" key="2">
    <source>
        <dbReference type="Proteomes" id="UP001060170"/>
    </source>
</evidence>
<reference evidence="1 2" key="3">
    <citation type="journal article" date="2022" name="Microbiol. Spectr.">
        <title>Folding features and dynamics of 3D genome architecture in plant fungal pathogens.</title>
        <authorList>
            <person name="Xia C."/>
        </authorList>
    </citation>
    <scope>NUCLEOTIDE SEQUENCE [LARGE SCALE GENOMIC DNA]</scope>
    <source>
        <strain evidence="1 2">93-210</strain>
    </source>
</reference>
<comment type="caution">
    <text evidence="1">The sequence shown here is derived from an EMBL/GenBank/DDBJ whole genome shotgun (WGS) entry which is preliminary data.</text>
</comment>
<accession>A0ACC0EW50</accession>
<protein>
    <submittedName>
        <fullName evidence="1">Uncharacterized protein</fullName>
    </submittedName>
</protein>
<reference evidence="2" key="1">
    <citation type="journal article" date="2018" name="BMC Genomics">
        <title>Genomic insights into host adaptation between the wheat stripe rust pathogen (Puccinia striiformis f. sp. tritici) and the barley stripe rust pathogen (Puccinia striiformis f. sp. hordei).</title>
        <authorList>
            <person name="Xia C."/>
            <person name="Wang M."/>
            <person name="Yin C."/>
            <person name="Cornejo O.E."/>
            <person name="Hulbert S.H."/>
            <person name="Chen X."/>
        </authorList>
    </citation>
    <scope>NUCLEOTIDE SEQUENCE [LARGE SCALE GENOMIC DNA]</scope>
    <source>
        <strain evidence="2">93-210</strain>
    </source>
</reference>
<dbReference type="EMBL" id="CM045866">
    <property type="protein sequence ID" value="KAI7961890.1"/>
    <property type="molecule type" value="Genomic_DNA"/>
</dbReference>
<evidence type="ECO:0000313" key="1">
    <source>
        <dbReference type="EMBL" id="KAI7961890.1"/>
    </source>
</evidence>
<keyword evidence="2" id="KW-1185">Reference proteome</keyword>
<sequence length="527" mass="59836">MLQSAGPPKSSNAIVKKTPMKDTGQGTCFRISEQQYKAVKKAKVRALEIASEQLRRRIRSLETQSKPQLIQIKAHLEQLHQGLRPPFAERARQLYGLGPSMTELEFKINTPSKEPALSSTPSPSKSEVDSLQPVATKVFKGDQSPTITSQGKTSTRSSKAQRTQLFRWITGRRPRAKGKELVSIAEDPIDPGVVRPSNSEHSTTTGLEALSQSGSSTISHEPPTGGVANKASETNTSSYVMYGDVLGVVKEHMLTTEMKIWNSLQNALIGFQSQDDPSRVTDPKFKLAFLECLYLLGDLIHEHQLLPSYFIKSIEIFKPEIFFKMVQYNVDLLFNQWRGGFFGSPQYLMPRVEFLKTMQSVKHFHRSIKAFDPVKDHQHLAHLIHVVLSTIMRHAPWDEADSSARFIEIREGFTRSDFLKHADILSSRLSNKEPGQDSLANSETIQVVLLIKSLDTFFHDPARTMISNKEKLEYQITYYILKFIERYYRPIMDTMVPERKMIASSRSNFPSWVGINGFTIEIYRDLR</sequence>
<organism evidence="1 2">
    <name type="scientific">Puccinia striiformis f. sp. tritici</name>
    <dbReference type="NCBI Taxonomy" id="168172"/>
    <lineage>
        <taxon>Eukaryota</taxon>
        <taxon>Fungi</taxon>
        <taxon>Dikarya</taxon>
        <taxon>Basidiomycota</taxon>
        <taxon>Pucciniomycotina</taxon>
        <taxon>Pucciniomycetes</taxon>
        <taxon>Pucciniales</taxon>
        <taxon>Pucciniaceae</taxon>
        <taxon>Puccinia</taxon>
    </lineage>
</organism>
<reference evidence="2" key="2">
    <citation type="journal article" date="2018" name="Mol. Plant Microbe Interact.">
        <title>Genome sequence resources for the wheat stripe rust pathogen (Puccinia striiformis f. sp. tritici) and the barley stripe rust pathogen (Puccinia striiformis f. sp. hordei).</title>
        <authorList>
            <person name="Xia C."/>
            <person name="Wang M."/>
            <person name="Yin C."/>
            <person name="Cornejo O.E."/>
            <person name="Hulbert S.H."/>
            <person name="Chen X."/>
        </authorList>
    </citation>
    <scope>NUCLEOTIDE SEQUENCE [LARGE SCALE GENOMIC DNA]</scope>
    <source>
        <strain evidence="2">93-210</strain>
    </source>
</reference>